<accession>A0A4R3YX22</accession>
<comment type="caution">
    <text evidence="2">The sequence shown here is derived from an EMBL/GenBank/DDBJ whole genome shotgun (WGS) entry which is preliminary data.</text>
</comment>
<dbReference type="Pfam" id="PF01590">
    <property type="entry name" value="GAF"/>
    <property type="match status" value="1"/>
</dbReference>
<dbReference type="CDD" id="cd04762">
    <property type="entry name" value="HTH_MerR-trunc"/>
    <property type="match status" value="1"/>
</dbReference>
<dbReference type="Pfam" id="PF12728">
    <property type="entry name" value="HTH_17"/>
    <property type="match status" value="1"/>
</dbReference>
<dbReference type="InterPro" id="IPR041657">
    <property type="entry name" value="HTH_17"/>
</dbReference>
<dbReference type="PANTHER" id="PTHR43102">
    <property type="entry name" value="SLR1143 PROTEIN"/>
    <property type="match status" value="1"/>
</dbReference>
<dbReference type="RefSeq" id="WP_207906783.1">
    <property type="nucleotide sequence ID" value="NZ_SMCS01000002.1"/>
</dbReference>
<sequence length="243" mass="26722">MTTRDAATLLGVSVSTAQKWIESGDIASWKTPGGHRRIRRSAVLGLLDERTAGGTQATDIHKLVTDVSTELHPLDEPGYPVSDEEKARLRAVARTGLLDTPAEPAFDRITWLAGLIVGTPVSLLTLLTGQRQWFKSRQGTEMHETPRDWAFCDHARSDNGVLVVEDARQDIRFANNPLVTGDQHIRFYAGYPVRSPDGHTVGVLCVLDRKPRSLDAVQDRGMRALAAIANDAIRLRMVEHGTS</sequence>
<dbReference type="SUPFAM" id="SSF55781">
    <property type="entry name" value="GAF domain-like"/>
    <property type="match status" value="1"/>
</dbReference>
<dbReference type="NCBIfam" id="TIGR01764">
    <property type="entry name" value="excise"/>
    <property type="match status" value="1"/>
</dbReference>
<feature type="domain" description="GAF" evidence="1">
    <location>
        <begin position="101"/>
        <end position="243"/>
    </location>
</feature>
<dbReference type="SMART" id="SM00065">
    <property type="entry name" value="GAF"/>
    <property type="match status" value="1"/>
</dbReference>
<dbReference type="Proteomes" id="UP000295645">
    <property type="component" value="Unassembled WGS sequence"/>
</dbReference>
<dbReference type="AlphaFoldDB" id="A0A4R3YX22"/>
<dbReference type="GO" id="GO:0003677">
    <property type="term" value="F:DNA binding"/>
    <property type="evidence" value="ECO:0007669"/>
    <property type="project" value="InterPro"/>
</dbReference>
<evidence type="ECO:0000313" key="3">
    <source>
        <dbReference type="Proteomes" id="UP000295645"/>
    </source>
</evidence>
<dbReference type="InterPro" id="IPR009061">
    <property type="entry name" value="DNA-bd_dom_put_sf"/>
</dbReference>
<organism evidence="2 3">
    <name type="scientific">Luteibacter rhizovicinus</name>
    <dbReference type="NCBI Taxonomy" id="242606"/>
    <lineage>
        <taxon>Bacteria</taxon>
        <taxon>Pseudomonadati</taxon>
        <taxon>Pseudomonadota</taxon>
        <taxon>Gammaproteobacteria</taxon>
        <taxon>Lysobacterales</taxon>
        <taxon>Rhodanobacteraceae</taxon>
        <taxon>Luteibacter</taxon>
    </lineage>
</organism>
<evidence type="ECO:0000313" key="2">
    <source>
        <dbReference type="EMBL" id="TCV96378.1"/>
    </source>
</evidence>
<dbReference type="InterPro" id="IPR003018">
    <property type="entry name" value="GAF"/>
</dbReference>
<reference evidence="2 3" key="1">
    <citation type="submission" date="2019-03" db="EMBL/GenBank/DDBJ databases">
        <title>Above-ground endophytic microbial communities from plants in different locations in the United States.</title>
        <authorList>
            <person name="Frank C."/>
        </authorList>
    </citation>
    <scope>NUCLEOTIDE SEQUENCE [LARGE SCALE GENOMIC DNA]</scope>
    <source>
        <strain evidence="2 3">LP_13_YM</strain>
    </source>
</reference>
<name>A0A4R3YX22_9GAMM</name>
<dbReference type="Gene3D" id="3.30.450.40">
    <property type="match status" value="1"/>
</dbReference>
<gene>
    <name evidence="2" type="ORF">EC912_102729</name>
</gene>
<dbReference type="PANTHER" id="PTHR43102:SF2">
    <property type="entry name" value="GAF DOMAIN-CONTAINING PROTEIN"/>
    <property type="match status" value="1"/>
</dbReference>
<keyword evidence="3" id="KW-1185">Reference proteome</keyword>
<proteinExistence type="predicted"/>
<protein>
    <submittedName>
        <fullName evidence="2">Excisionase family DNA binding protein</fullName>
    </submittedName>
</protein>
<evidence type="ECO:0000259" key="1">
    <source>
        <dbReference type="SMART" id="SM00065"/>
    </source>
</evidence>
<dbReference type="InterPro" id="IPR029016">
    <property type="entry name" value="GAF-like_dom_sf"/>
</dbReference>
<dbReference type="InterPro" id="IPR010093">
    <property type="entry name" value="SinI_DNA-bd"/>
</dbReference>
<dbReference type="Gene3D" id="1.10.1660.10">
    <property type="match status" value="1"/>
</dbReference>
<dbReference type="EMBL" id="SMCS01000002">
    <property type="protein sequence ID" value="TCV96378.1"/>
    <property type="molecule type" value="Genomic_DNA"/>
</dbReference>
<dbReference type="SUPFAM" id="SSF46955">
    <property type="entry name" value="Putative DNA-binding domain"/>
    <property type="match status" value="1"/>
</dbReference>